<reference evidence="1" key="1">
    <citation type="submission" date="2022-11" db="EMBL/GenBank/DDBJ databases">
        <authorList>
            <person name="Somphong A."/>
            <person name="Phongsopitanun W."/>
        </authorList>
    </citation>
    <scope>NUCLEOTIDE SEQUENCE</scope>
    <source>
        <strain evidence="1">Pm04-4</strain>
    </source>
</reference>
<keyword evidence="2" id="KW-1185">Reference proteome</keyword>
<accession>A0ABT4B040</accession>
<sequence length="222" mass="24686">MRWTPDGTVRNALWICGGQWAGKTTVAGILVDRLGVTHYHYDFHSARGHEDRRVAALARRGEYRGETDWESVWIGPTPAEMAASVLADFPERFQWVLDDLSGLVSPRPVLVDGWGCRPELVAAVTDPARMVVMVPTDEWRLKQASQLPRARALGHRVSDPELAGRNRIERDRLIALDAVERARDFGIPVIEVDGTRPAEAIAAEVAGHFRPFLEAVRAGDHV</sequence>
<dbReference type="RefSeq" id="WP_267563588.1">
    <property type="nucleotide sequence ID" value="NZ_JAPNTZ010000005.1"/>
</dbReference>
<dbReference type="Proteomes" id="UP001151002">
    <property type="component" value="Unassembled WGS sequence"/>
</dbReference>
<evidence type="ECO:0000313" key="2">
    <source>
        <dbReference type="Proteomes" id="UP001151002"/>
    </source>
</evidence>
<name>A0ABT4B040_9ACTN</name>
<proteinExistence type="predicted"/>
<organism evidence="1 2">
    <name type="scientific">Paractinoplanes pyxinae</name>
    <dbReference type="NCBI Taxonomy" id="2997416"/>
    <lineage>
        <taxon>Bacteria</taxon>
        <taxon>Bacillati</taxon>
        <taxon>Actinomycetota</taxon>
        <taxon>Actinomycetes</taxon>
        <taxon>Micromonosporales</taxon>
        <taxon>Micromonosporaceae</taxon>
        <taxon>Paractinoplanes</taxon>
    </lineage>
</organism>
<gene>
    <name evidence="1" type="ORF">OWR29_15825</name>
</gene>
<comment type="caution">
    <text evidence="1">The sequence shown here is derived from an EMBL/GenBank/DDBJ whole genome shotgun (WGS) entry which is preliminary data.</text>
</comment>
<dbReference type="SUPFAM" id="SSF52540">
    <property type="entry name" value="P-loop containing nucleoside triphosphate hydrolases"/>
    <property type="match status" value="1"/>
</dbReference>
<evidence type="ECO:0000313" key="1">
    <source>
        <dbReference type="EMBL" id="MCY1139467.1"/>
    </source>
</evidence>
<dbReference type="EMBL" id="JAPNTZ010000005">
    <property type="protein sequence ID" value="MCY1139467.1"/>
    <property type="molecule type" value="Genomic_DNA"/>
</dbReference>
<dbReference type="InterPro" id="IPR027417">
    <property type="entry name" value="P-loop_NTPase"/>
</dbReference>
<evidence type="ECO:0008006" key="3">
    <source>
        <dbReference type="Google" id="ProtNLM"/>
    </source>
</evidence>
<dbReference type="Gene3D" id="3.40.50.300">
    <property type="entry name" value="P-loop containing nucleotide triphosphate hydrolases"/>
    <property type="match status" value="1"/>
</dbReference>
<protein>
    <recommendedName>
        <fullName evidence="3">Adenylate kinase</fullName>
    </recommendedName>
</protein>